<organism evidence="3 4">
    <name type="scientific">Muricoccus nepalensis</name>
    <dbReference type="NCBI Taxonomy" id="1854500"/>
    <lineage>
        <taxon>Bacteria</taxon>
        <taxon>Pseudomonadati</taxon>
        <taxon>Pseudomonadota</taxon>
        <taxon>Alphaproteobacteria</taxon>
        <taxon>Acetobacterales</taxon>
        <taxon>Roseomonadaceae</taxon>
        <taxon>Muricoccus</taxon>
    </lineage>
</organism>
<dbReference type="InterPro" id="IPR036568">
    <property type="entry name" value="GGCT-like_sf"/>
</dbReference>
<feature type="region of interest" description="Disordered" evidence="1">
    <location>
        <begin position="1"/>
        <end position="47"/>
    </location>
</feature>
<proteinExistence type="predicted"/>
<keyword evidence="4" id="KW-1185">Reference proteome</keyword>
<evidence type="ECO:0000256" key="1">
    <source>
        <dbReference type="SAM" id="MobiDB-lite"/>
    </source>
</evidence>
<feature type="domain" description="Gamma-glutamylcyclotransferase AIG2-like" evidence="2">
    <location>
        <begin position="56"/>
        <end position="155"/>
    </location>
</feature>
<accession>A0A502GBN4</accession>
<dbReference type="Gene3D" id="3.10.490.10">
    <property type="entry name" value="Gamma-glutamyl cyclotransferase-like"/>
    <property type="match status" value="1"/>
</dbReference>
<dbReference type="Pfam" id="PF06094">
    <property type="entry name" value="GGACT"/>
    <property type="match status" value="1"/>
</dbReference>
<dbReference type="AlphaFoldDB" id="A0A502GBN4"/>
<dbReference type="OrthoDB" id="8478759at2"/>
<dbReference type="InterPro" id="IPR009288">
    <property type="entry name" value="AIG2-like_dom"/>
</dbReference>
<dbReference type="EMBL" id="RCZP01000004">
    <property type="protein sequence ID" value="TPG59102.1"/>
    <property type="molecule type" value="Genomic_DNA"/>
</dbReference>
<keyword evidence="3" id="KW-0808">Transferase</keyword>
<evidence type="ECO:0000313" key="3">
    <source>
        <dbReference type="EMBL" id="TPG59102.1"/>
    </source>
</evidence>
<reference evidence="3 4" key="1">
    <citation type="journal article" date="2019" name="Environ. Microbiol.">
        <title>Species interactions and distinct microbial communities in high Arctic permafrost affected cryosols are associated with the CH4 and CO2 gas fluxes.</title>
        <authorList>
            <person name="Altshuler I."/>
            <person name="Hamel J."/>
            <person name="Turney S."/>
            <person name="Magnuson E."/>
            <person name="Levesque R."/>
            <person name="Greer C."/>
            <person name="Whyte L.G."/>
        </authorList>
    </citation>
    <scope>NUCLEOTIDE SEQUENCE [LARGE SCALE GENOMIC DNA]</scope>
    <source>
        <strain evidence="3 4">S9.3B</strain>
    </source>
</reference>
<comment type="caution">
    <text evidence="3">The sequence shown here is derived from an EMBL/GenBank/DDBJ whole genome shotgun (WGS) entry which is preliminary data.</text>
</comment>
<evidence type="ECO:0000259" key="2">
    <source>
        <dbReference type="Pfam" id="PF06094"/>
    </source>
</evidence>
<dbReference type="InterPro" id="IPR013024">
    <property type="entry name" value="GGCT-like"/>
</dbReference>
<dbReference type="CDD" id="cd06661">
    <property type="entry name" value="GGCT_like"/>
    <property type="match status" value="1"/>
</dbReference>
<dbReference type="SUPFAM" id="SSF110857">
    <property type="entry name" value="Gamma-glutamyl cyclotransferase-like"/>
    <property type="match status" value="1"/>
</dbReference>
<evidence type="ECO:0000313" key="4">
    <source>
        <dbReference type="Proteomes" id="UP000317078"/>
    </source>
</evidence>
<gene>
    <name evidence="3" type="ORF">EAH89_07045</name>
</gene>
<dbReference type="Proteomes" id="UP000317078">
    <property type="component" value="Unassembled WGS sequence"/>
</dbReference>
<name>A0A502GBN4_9PROT</name>
<sequence length="168" mass="18408">MAAARLQHPGRAGGPRGGRQPRGARAPQGHDRDAAGGQRPGGAGLHRGERGALIPVFLYGTLLDRRTLARRSGDAALARSMRPAVLPGQARVFFRGTPYPTLLARPGARVEGALVRPSLDALAALRRYEGPCYRLCPVRVRARRGWCRARAWVVPRWMASREPWPRRA</sequence>
<protein>
    <submittedName>
        <fullName evidence="3">Gamma-glutamylcyclotransferase</fullName>
    </submittedName>
</protein>
<dbReference type="GO" id="GO:0016740">
    <property type="term" value="F:transferase activity"/>
    <property type="evidence" value="ECO:0007669"/>
    <property type="project" value="UniProtKB-KW"/>
</dbReference>